<dbReference type="PROSITE" id="PS50043">
    <property type="entry name" value="HTH_LUXR_2"/>
    <property type="match status" value="1"/>
</dbReference>
<dbReference type="Gene3D" id="1.10.10.10">
    <property type="entry name" value="Winged helix-like DNA-binding domain superfamily/Winged helix DNA-binding domain"/>
    <property type="match status" value="1"/>
</dbReference>
<dbReference type="PANTHER" id="PTHR47691">
    <property type="entry name" value="REGULATOR-RELATED"/>
    <property type="match status" value="1"/>
</dbReference>
<dbReference type="InterPro" id="IPR027417">
    <property type="entry name" value="P-loop_NTPase"/>
</dbReference>
<dbReference type="PRINTS" id="PR00364">
    <property type="entry name" value="DISEASERSIST"/>
</dbReference>
<accession>A0ABW1T0K0</accession>
<dbReference type="Gene3D" id="3.40.50.300">
    <property type="entry name" value="P-loop containing nucleotide triphosphate hydrolases"/>
    <property type="match status" value="1"/>
</dbReference>
<dbReference type="EMBL" id="JBHSTI010000008">
    <property type="protein sequence ID" value="MFC6238064.1"/>
    <property type="molecule type" value="Genomic_DNA"/>
</dbReference>
<gene>
    <name evidence="2" type="ORF">ACFQGU_09250</name>
</gene>
<proteinExistence type="predicted"/>
<dbReference type="InterPro" id="IPR049945">
    <property type="entry name" value="AAA_22"/>
</dbReference>
<feature type="domain" description="HTH luxR-type" evidence="1">
    <location>
        <begin position="741"/>
        <end position="806"/>
    </location>
</feature>
<dbReference type="SMART" id="SM00421">
    <property type="entry name" value="HTH_LUXR"/>
    <property type="match status" value="1"/>
</dbReference>
<dbReference type="Pfam" id="PF13401">
    <property type="entry name" value="AAA_22"/>
    <property type="match status" value="1"/>
</dbReference>
<dbReference type="RefSeq" id="WP_386765937.1">
    <property type="nucleotide sequence ID" value="NZ_JBHSTI010000008.1"/>
</dbReference>
<dbReference type="SUPFAM" id="SSF52540">
    <property type="entry name" value="P-loop containing nucleoside triphosphate hydrolases"/>
    <property type="match status" value="1"/>
</dbReference>
<keyword evidence="3" id="KW-1185">Reference proteome</keyword>
<comment type="caution">
    <text evidence="2">The sequence shown here is derived from an EMBL/GenBank/DDBJ whole genome shotgun (WGS) entry which is preliminary data.</text>
</comment>
<dbReference type="PROSITE" id="PS00622">
    <property type="entry name" value="HTH_LUXR_1"/>
    <property type="match status" value="1"/>
</dbReference>
<evidence type="ECO:0000259" key="1">
    <source>
        <dbReference type="PROSITE" id="PS50043"/>
    </source>
</evidence>
<dbReference type="InterPro" id="IPR000792">
    <property type="entry name" value="Tscrpt_reg_LuxR_C"/>
</dbReference>
<dbReference type="CDD" id="cd06170">
    <property type="entry name" value="LuxR_C_like"/>
    <property type="match status" value="1"/>
</dbReference>
<evidence type="ECO:0000313" key="3">
    <source>
        <dbReference type="Proteomes" id="UP001596138"/>
    </source>
</evidence>
<organism evidence="2 3">
    <name type="scientific">Longivirga aurantiaca</name>
    <dbReference type="NCBI Taxonomy" id="1837743"/>
    <lineage>
        <taxon>Bacteria</taxon>
        <taxon>Bacillati</taxon>
        <taxon>Actinomycetota</taxon>
        <taxon>Actinomycetes</taxon>
        <taxon>Sporichthyales</taxon>
        <taxon>Sporichthyaceae</taxon>
        <taxon>Longivirga</taxon>
    </lineage>
</organism>
<evidence type="ECO:0000313" key="2">
    <source>
        <dbReference type="EMBL" id="MFC6238064.1"/>
    </source>
</evidence>
<name>A0ABW1T0K0_9ACTN</name>
<sequence>MTDTVARPVSGVLSRPGPLVGRAAELDALRELLADDAVHVITITGPVGVGKSRLVAEVTHRTLNDADTVVVAVPLTGVTDSGLAADALISALSEAPQYGASPATALWRRAGGQRAVLVLDDADEVEALAELVVDLRDSYPALTVLATRVRPLRVPGERVVAVKPFPAPDPDGDGPAVSLFAARAAAADASFVLDAGTRTSVAAICRTLGGLPLAIEVAAARVASVPPAMMARQLERSSALLHQRDTLGVADRHRSIDAALDWSMSLLSPPAAALMTRLAVFEGGFPLAAAQQVTEPRLGELELLDLVSELVDSHLVDLLVDSANHELLRLDPLVRRHGKRLLAESGVEDRVRDAHAAYWSTQCTLDPSTASRSWPDVLAALDRRISTGHQDSALQLAAIAAPDLTLSPGAQATLLPLVESVLNDGSVSDDALVARTLMWATVHSPADDMGTAAYGAWTARRLRQSIALARSSGDDAALLEALELVVSTLGVTFDLEGAVASAHEGHALASRLGNEAALARFEVYVAMTHSLRGDTAAQARSARSAYERASRVRDSEAIIHSALMLRALPPEERGPVPLLELDELLQRAECLQQPMMVMHVLAPMAMAALAAQDQASALSAIGRMLLIAEGVERTWPVAALAPLILLVPVTMARGSFDDTVRVRESIAELEPMLPQILPSLAQTYLAMVEPLRGLVPPEQYDALASEVRGLTLGQANRRAQAIVRGYLPTTGPDPHVLPRPGVPAGEHLTPRELDVLERLVAGGTNRDVAETLGMAPKTVMHHTVAIYRKLGVRGRAEAVSWALRSGTVVPTTLSDPHSTT</sequence>
<dbReference type="PRINTS" id="PR00038">
    <property type="entry name" value="HTHLUXR"/>
</dbReference>
<dbReference type="Pfam" id="PF00196">
    <property type="entry name" value="GerE"/>
    <property type="match status" value="1"/>
</dbReference>
<dbReference type="InterPro" id="IPR036388">
    <property type="entry name" value="WH-like_DNA-bd_sf"/>
</dbReference>
<dbReference type="Proteomes" id="UP001596138">
    <property type="component" value="Unassembled WGS sequence"/>
</dbReference>
<protein>
    <submittedName>
        <fullName evidence="2">LuxR C-terminal-related transcriptional regulator</fullName>
    </submittedName>
</protein>
<dbReference type="InterPro" id="IPR016032">
    <property type="entry name" value="Sig_transdc_resp-reg_C-effctor"/>
</dbReference>
<reference evidence="3" key="1">
    <citation type="journal article" date="2019" name="Int. J. Syst. Evol. Microbiol.">
        <title>The Global Catalogue of Microorganisms (GCM) 10K type strain sequencing project: providing services to taxonomists for standard genome sequencing and annotation.</title>
        <authorList>
            <consortium name="The Broad Institute Genomics Platform"/>
            <consortium name="The Broad Institute Genome Sequencing Center for Infectious Disease"/>
            <person name="Wu L."/>
            <person name="Ma J."/>
        </authorList>
    </citation>
    <scope>NUCLEOTIDE SEQUENCE [LARGE SCALE GENOMIC DNA]</scope>
    <source>
        <strain evidence="3">CGMCC 4.7317</strain>
    </source>
</reference>
<dbReference type="SUPFAM" id="SSF46894">
    <property type="entry name" value="C-terminal effector domain of the bipartite response regulators"/>
    <property type="match status" value="1"/>
</dbReference>
<dbReference type="PANTHER" id="PTHR47691:SF3">
    <property type="entry name" value="HTH-TYPE TRANSCRIPTIONAL REGULATOR RV0890C-RELATED"/>
    <property type="match status" value="1"/>
</dbReference>